<dbReference type="PANTHER" id="PTHR42774">
    <property type="entry name" value="PHOSPHOTRANSFERASE SYSTEM TRANSPORT PROTEIN"/>
    <property type="match status" value="1"/>
</dbReference>
<keyword evidence="2" id="KW-0472">Membrane</keyword>
<keyword evidence="4" id="KW-1185">Reference proteome</keyword>
<name>A0ABR4D9X5_9PEZI</name>
<comment type="caution">
    <text evidence="3">The sequence shown here is derived from an EMBL/GenBank/DDBJ whole genome shotgun (WGS) entry which is preliminary data.</text>
</comment>
<dbReference type="GeneID" id="98127013"/>
<feature type="transmembrane region" description="Helical" evidence="2">
    <location>
        <begin position="21"/>
        <end position="39"/>
    </location>
</feature>
<dbReference type="EMBL" id="JAZGUE010000005">
    <property type="protein sequence ID" value="KAL2266384.1"/>
    <property type="molecule type" value="Genomic_DNA"/>
</dbReference>
<evidence type="ECO:0000313" key="4">
    <source>
        <dbReference type="Proteomes" id="UP001600064"/>
    </source>
</evidence>
<dbReference type="InterPro" id="IPR052562">
    <property type="entry name" value="Ketohexokinase-related"/>
</dbReference>
<accession>A0ABR4D9X5</accession>
<feature type="compositionally biased region" description="Basic and acidic residues" evidence="1">
    <location>
        <begin position="108"/>
        <end position="118"/>
    </location>
</feature>
<keyword evidence="2" id="KW-0812">Transmembrane</keyword>
<dbReference type="RefSeq" id="XP_070865111.1">
    <property type="nucleotide sequence ID" value="XM_071012369.1"/>
</dbReference>
<feature type="region of interest" description="Disordered" evidence="1">
    <location>
        <begin position="103"/>
        <end position="131"/>
    </location>
</feature>
<dbReference type="InterPro" id="IPR029056">
    <property type="entry name" value="Ribokinase-like"/>
</dbReference>
<organism evidence="3 4">
    <name type="scientific">Remersonia thermophila</name>
    <dbReference type="NCBI Taxonomy" id="72144"/>
    <lineage>
        <taxon>Eukaryota</taxon>
        <taxon>Fungi</taxon>
        <taxon>Dikarya</taxon>
        <taxon>Ascomycota</taxon>
        <taxon>Pezizomycotina</taxon>
        <taxon>Sordariomycetes</taxon>
        <taxon>Sordariomycetidae</taxon>
        <taxon>Sordariales</taxon>
        <taxon>Sordariales incertae sedis</taxon>
        <taxon>Remersonia</taxon>
    </lineage>
</organism>
<reference evidence="3 4" key="1">
    <citation type="journal article" date="2024" name="Commun. Biol.">
        <title>Comparative genomic analysis of thermophilic fungi reveals convergent evolutionary adaptations and gene losses.</title>
        <authorList>
            <person name="Steindorff A.S."/>
            <person name="Aguilar-Pontes M.V."/>
            <person name="Robinson A.J."/>
            <person name="Andreopoulos B."/>
            <person name="LaButti K."/>
            <person name="Kuo A."/>
            <person name="Mondo S."/>
            <person name="Riley R."/>
            <person name="Otillar R."/>
            <person name="Haridas S."/>
            <person name="Lipzen A."/>
            <person name="Grimwood J."/>
            <person name="Schmutz J."/>
            <person name="Clum A."/>
            <person name="Reid I.D."/>
            <person name="Moisan M.C."/>
            <person name="Butler G."/>
            <person name="Nguyen T.T.M."/>
            <person name="Dewar K."/>
            <person name="Conant G."/>
            <person name="Drula E."/>
            <person name="Henrissat B."/>
            <person name="Hansel C."/>
            <person name="Singer S."/>
            <person name="Hutchinson M.I."/>
            <person name="de Vries R.P."/>
            <person name="Natvig D.O."/>
            <person name="Powell A.J."/>
            <person name="Tsang A."/>
            <person name="Grigoriev I.V."/>
        </authorList>
    </citation>
    <scope>NUCLEOTIDE SEQUENCE [LARGE SCALE GENOMIC DNA]</scope>
    <source>
        <strain evidence="3 4">ATCC 22073</strain>
    </source>
</reference>
<evidence type="ECO:0008006" key="5">
    <source>
        <dbReference type="Google" id="ProtNLM"/>
    </source>
</evidence>
<evidence type="ECO:0000256" key="2">
    <source>
        <dbReference type="SAM" id="Phobius"/>
    </source>
</evidence>
<dbReference type="SUPFAM" id="SSF53613">
    <property type="entry name" value="Ribokinase-like"/>
    <property type="match status" value="1"/>
</dbReference>
<proteinExistence type="predicted"/>
<evidence type="ECO:0000313" key="3">
    <source>
        <dbReference type="EMBL" id="KAL2266384.1"/>
    </source>
</evidence>
<keyword evidence="2" id="KW-1133">Transmembrane helix</keyword>
<dbReference type="Proteomes" id="UP001600064">
    <property type="component" value="Unassembled WGS sequence"/>
</dbReference>
<sequence>MTDDSSTRRPRQSRKKHTMTHLILVGAVYMDTILTVPRFPEEDSKLRATDVQVRRGGNVGNTLEVLAQFQASPAAAVRGLQVCLVACLPEAKSPATTKILRSFGPYHDGTEEHDDSRVARSGGKGTERKPTRSVIDHARCLFRQGHEQPASSYILRSAETGSRTIVNHNPLPEMTPEEFEGIAEGFAASCGEGHRFWWHFEGRIPETTLRCIRHLREKMPGCTISVEVEKPGRDGLAELAAEADVVFYSRSWAQHRGYHTPEACLRAEAASSKASLMCCTWGEDGAGAYAPTSGEYVHRRVATTTTSGSNISVVE</sequence>
<protein>
    <recommendedName>
        <fullName evidence="5">Ketohexokinase</fullName>
    </recommendedName>
</protein>
<evidence type="ECO:0000256" key="1">
    <source>
        <dbReference type="SAM" id="MobiDB-lite"/>
    </source>
</evidence>
<dbReference type="Gene3D" id="3.40.1190.20">
    <property type="match status" value="1"/>
</dbReference>
<dbReference type="PANTHER" id="PTHR42774:SF3">
    <property type="entry name" value="KETOHEXOKINASE"/>
    <property type="match status" value="1"/>
</dbReference>
<gene>
    <name evidence="3" type="ORF">VTJ83DRAFT_5736</name>
</gene>